<evidence type="ECO:0000256" key="9">
    <source>
        <dbReference type="ARBA" id="ARBA00023167"/>
    </source>
</evidence>
<dbReference type="InParanoid" id="A0A1V8S9Q1"/>
<dbReference type="Gene3D" id="3.30.360.10">
    <property type="entry name" value="Dihydrodipicolinate Reductase, domain 2"/>
    <property type="match status" value="1"/>
</dbReference>
<evidence type="ECO:0000256" key="3">
    <source>
        <dbReference type="ARBA" id="ARBA00010584"/>
    </source>
</evidence>
<dbReference type="GO" id="GO:0046983">
    <property type="term" value="F:protein dimerization activity"/>
    <property type="evidence" value="ECO:0007669"/>
    <property type="project" value="InterPro"/>
</dbReference>
<comment type="similarity">
    <text evidence="3">Belongs to the aspartate-semialdehyde dehydrogenase family.</text>
</comment>
<gene>
    <name evidence="15" type="ORF">B0A48_18267</name>
</gene>
<dbReference type="PANTHER" id="PTHR46718">
    <property type="entry name" value="ASPARTATE-SEMIALDEHYDE DEHYDROGENASE"/>
    <property type="match status" value="1"/>
</dbReference>
<dbReference type="Gene3D" id="3.40.50.720">
    <property type="entry name" value="NAD(P)-binding Rossmann-like Domain"/>
    <property type="match status" value="1"/>
</dbReference>
<dbReference type="PANTHER" id="PTHR46718:SF1">
    <property type="entry name" value="ASPARTATE-SEMIALDEHYDE DEHYDROGENASE"/>
    <property type="match status" value="1"/>
</dbReference>
<dbReference type="UniPathway" id="UPA00051">
    <property type="reaction ID" value="UER00464"/>
</dbReference>
<dbReference type="GO" id="GO:0004073">
    <property type="term" value="F:aspartate-semialdehyde dehydrogenase activity"/>
    <property type="evidence" value="ECO:0007669"/>
    <property type="project" value="UniProtKB-EC"/>
</dbReference>
<evidence type="ECO:0000256" key="11">
    <source>
        <dbReference type="ARBA" id="ARBA00049864"/>
    </source>
</evidence>
<dbReference type="NCBIfam" id="TIGR00978">
    <property type="entry name" value="asd_EA"/>
    <property type="match status" value="1"/>
</dbReference>
<dbReference type="Gene3D" id="2.60.110.10">
    <property type="entry name" value="Thaumatin"/>
    <property type="match status" value="1"/>
</dbReference>
<dbReference type="GO" id="GO:0071266">
    <property type="term" value="P:'de novo' L-methionine biosynthetic process"/>
    <property type="evidence" value="ECO:0007669"/>
    <property type="project" value="UniProtKB-ARBA"/>
</dbReference>
<dbReference type="SMART" id="SM00859">
    <property type="entry name" value="Semialdhyde_dh"/>
    <property type="match status" value="1"/>
</dbReference>
<comment type="pathway">
    <text evidence="2">Amino-acid biosynthesis; L-threonine biosynthesis; L-threonine from L-aspartate: step 2/5.</text>
</comment>
<comment type="catalytic activity">
    <reaction evidence="11">
        <text>L-aspartate 4-semialdehyde + phosphate + NADP(+) = 4-phospho-L-aspartate + NADPH + H(+)</text>
        <dbReference type="Rhea" id="RHEA:24284"/>
        <dbReference type="ChEBI" id="CHEBI:15378"/>
        <dbReference type="ChEBI" id="CHEBI:43474"/>
        <dbReference type="ChEBI" id="CHEBI:57535"/>
        <dbReference type="ChEBI" id="CHEBI:57783"/>
        <dbReference type="ChEBI" id="CHEBI:58349"/>
        <dbReference type="ChEBI" id="CHEBI:537519"/>
        <dbReference type="EC" id="1.2.1.11"/>
    </reaction>
    <physiologicalReaction direction="right-to-left" evidence="11">
        <dbReference type="Rhea" id="RHEA:24286"/>
    </physiologicalReaction>
</comment>
<dbReference type="CDD" id="cd02315">
    <property type="entry name" value="ScASADH_like_N"/>
    <property type="match status" value="1"/>
</dbReference>
<evidence type="ECO:0000313" key="16">
    <source>
        <dbReference type="Proteomes" id="UP000192596"/>
    </source>
</evidence>
<dbReference type="Pfam" id="PF16483">
    <property type="entry name" value="Glyco_hydro_64"/>
    <property type="match status" value="1"/>
</dbReference>
<reference evidence="16" key="1">
    <citation type="submission" date="2017-03" db="EMBL/GenBank/DDBJ databases">
        <title>Genomes of endolithic fungi from Antarctica.</title>
        <authorList>
            <person name="Coleine C."/>
            <person name="Masonjones S."/>
            <person name="Stajich J.E."/>
        </authorList>
    </citation>
    <scope>NUCLEOTIDE SEQUENCE [LARGE SCALE GENOMIC DNA]</scope>
    <source>
        <strain evidence="16">CCFEE 5527</strain>
    </source>
</reference>
<keyword evidence="6" id="KW-0791">Threonine biosynthesis</keyword>
<dbReference type="EC" id="1.2.1.11" evidence="4"/>
<dbReference type="UniPathway" id="UPA00034">
    <property type="reaction ID" value="UER00016"/>
</dbReference>
<dbReference type="Pfam" id="PF02774">
    <property type="entry name" value="Semialdhyde_dhC"/>
    <property type="match status" value="1"/>
</dbReference>
<evidence type="ECO:0000259" key="14">
    <source>
        <dbReference type="PROSITE" id="PS52006"/>
    </source>
</evidence>
<dbReference type="Proteomes" id="UP000192596">
    <property type="component" value="Unassembled WGS sequence"/>
</dbReference>
<dbReference type="InterPro" id="IPR000319">
    <property type="entry name" value="Asp-semialdehyde_DH_CS"/>
</dbReference>
<evidence type="ECO:0000256" key="8">
    <source>
        <dbReference type="ARBA" id="ARBA00023002"/>
    </source>
</evidence>
<dbReference type="FunFam" id="3.40.50.720:FF:000200">
    <property type="entry name" value="Aspartate-semialdehyde dehydrogenase"/>
    <property type="match status" value="1"/>
</dbReference>
<sequence length="764" mass="82221">MAVESSKPFPKKRCGVLGATGSVGQRFILLLNDHPHFTLTAAGASPRSAGKKFSAAASWKQGIKLPERIGNLVVKSCTPEEFKDEVDFVFSGLDSDVAGETELAFLQANIPVFSNSKNYRLDPLVPLVVPTVNLSHLDLIPHQRRHHNLKQGFQVCNSNCAVIGMVVPFRALMDKFGPLERASMITEQAVSGAGYPGVSSLDIFDNIVPYIKGEEEKLGAESRKILGSIQDSNTKLSDAKGLLVDGTCTRVPVIDGHTHIVSLKFAKSPPPSIEEVKEALRSYVSDAQKLGCPSAPEISIEVMEENDRPQPRLDKDKGKGYTVSVGRVRKVENGAYDLKYVAVSHNLVIGAAGGSILNAEAAVLKVTVVQPDELTVRPDPPPSIYNETLGLSVLAALNGLRNPPLALEIVNHYPGTVNSYVTGKSSKNNVIFLKPDGTFTSIFTSGVALRLPAQGSTLQITLPDYLDSGRIYFAAGNLHFSGNTQASFTDPTDPDAAVQWRLVEFTSSSKGTFADLTFVDFVGLPLGMSLLKGDGTTATINNSKAGAIASVCSAMKAQSARDGRPWSSLCQVDSTGKSLRVVAPIHHPAGFEKYWNDCIKQVWSHYISNTLTIDTHSINGKVTCRIISGRLTCDRDEISYGKPTASAIFGCDSGVFALPPAGESDVHKAAETCSPELVLESTICNSWAIGKDSRRIANLLDFDGMFISTFLSSLDLQLRVQGGTLQIKVHDCLDSGRIYAAASGLYFTMIDSTKAELTPWKEGR</sequence>
<dbReference type="SUPFAM" id="SSF55347">
    <property type="entry name" value="Glyceraldehyde-3-phosphate dehydrogenase-like, C-terminal domain"/>
    <property type="match status" value="1"/>
</dbReference>
<dbReference type="GO" id="GO:0050661">
    <property type="term" value="F:NADP binding"/>
    <property type="evidence" value="ECO:0007669"/>
    <property type="project" value="InterPro"/>
</dbReference>
<dbReference type="InterPro" id="IPR036291">
    <property type="entry name" value="NAD(P)-bd_dom_sf"/>
</dbReference>
<dbReference type="CDD" id="cd18130">
    <property type="entry name" value="ASADH_C_arch_fung_like"/>
    <property type="match status" value="1"/>
</dbReference>
<organism evidence="15 16">
    <name type="scientific">Cryoendolithus antarcticus</name>
    <dbReference type="NCBI Taxonomy" id="1507870"/>
    <lineage>
        <taxon>Eukaryota</taxon>
        <taxon>Fungi</taxon>
        <taxon>Dikarya</taxon>
        <taxon>Ascomycota</taxon>
        <taxon>Pezizomycotina</taxon>
        <taxon>Dothideomycetes</taxon>
        <taxon>Dothideomycetidae</taxon>
        <taxon>Cladosporiales</taxon>
        <taxon>Cladosporiaceae</taxon>
        <taxon>Cryoendolithus</taxon>
    </lineage>
</organism>
<keyword evidence="7" id="KW-0521">NADP</keyword>
<comment type="subunit">
    <text evidence="10">Homotetramer; dimer of dimers.</text>
</comment>
<dbReference type="NCBIfam" id="NF006416">
    <property type="entry name" value="PRK08664.1"/>
    <property type="match status" value="1"/>
</dbReference>
<dbReference type="FunFam" id="3.30.360.10:FF:000016">
    <property type="entry name" value="Probable aspartate-semialdehyde dehydrogenase"/>
    <property type="match status" value="1"/>
</dbReference>
<dbReference type="GO" id="GO:0009089">
    <property type="term" value="P:lysine biosynthetic process via diaminopimelate"/>
    <property type="evidence" value="ECO:0007669"/>
    <property type="project" value="UniProtKB-UniPathway"/>
</dbReference>
<dbReference type="STRING" id="1507870.A0A1V8S9Q1"/>
<evidence type="ECO:0000256" key="7">
    <source>
        <dbReference type="ARBA" id="ARBA00022857"/>
    </source>
</evidence>
<dbReference type="InterPro" id="IPR037176">
    <property type="entry name" value="Osmotin/thaumatin-like_sf"/>
</dbReference>
<comment type="function">
    <text evidence="12">Catalyzes the NADPH-dependent formation of L-aspartate 4-semialdehyde (L-ASA) by the reductive dephosphorylation of 4-phospho-L-aspartate. Mediates the second step in the biosynthesis of amino acids that derive from aspartate (the aspartate family of amino acids), including methioinine and threonine, the latter of which is a precursor to isoleucine.</text>
</comment>
<dbReference type="UniPathway" id="UPA00050">
    <property type="reaction ID" value="UER00463"/>
</dbReference>
<dbReference type="InterPro" id="IPR012280">
    <property type="entry name" value="Semialdhyde_DH_dimer_dom"/>
</dbReference>
<proteinExistence type="inferred from homology"/>
<evidence type="ECO:0000256" key="10">
    <source>
        <dbReference type="ARBA" id="ARBA00044762"/>
    </source>
</evidence>
<comment type="caution">
    <text evidence="15">The sequence shown here is derived from an EMBL/GenBank/DDBJ whole genome shotgun (WGS) entry which is preliminary data.</text>
</comment>
<keyword evidence="9" id="KW-0486">Methionine biosynthesis</keyword>
<dbReference type="InterPro" id="IPR032477">
    <property type="entry name" value="Glyco_hydro_64"/>
</dbReference>
<dbReference type="InterPro" id="IPR000534">
    <property type="entry name" value="Semialdehyde_DH_NAD-bd"/>
</dbReference>
<dbReference type="GO" id="GO:0051287">
    <property type="term" value="F:NAD binding"/>
    <property type="evidence" value="ECO:0007669"/>
    <property type="project" value="InterPro"/>
</dbReference>
<name>A0A1V8S9Q1_9PEZI</name>
<evidence type="ECO:0000256" key="2">
    <source>
        <dbReference type="ARBA" id="ARBA00005097"/>
    </source>
</evidence>
<evidence type="ECO:0000256" key="6">
    <source>
        <dbReference type="ARBA" id="ARBA00022697"/>
    </source>
</evidence>
<keyword evidence="16" id="KW-1185">Reference proteome</keyword>
<evidence type="ECO:0000256" key="13">
    <source>
        <dbReference type="ARBA" id="ARBA00050041"/>
    </source>
</evidence>
<feature type="domain" description="GH64" evidence="14">
    <location>
        <begin position="386"/>
        <end position="751"/>
    </location>
</feature>
<evidence type="ECO:0000256" key="12">
    <source>
        <dbReference type="ARBA" id="ARBA00049950"/>
    </source>
</evidence>
<dbReference type="AlphaFoldDB" id="A0A1V8S9Q1"/>
<dbReference type="GO" id="GO:0009088">
    <property type="term" value="P:threonine biosynthetic process"/>
    <property type="evidence" value="ECO:0007669"/>
    <property type="project" value="UniProtKB-UniPathway"/>
</dbReference>
<dbReference type="SUPFAM" id="SSF51735">
    <property type="entry name" value="NAD(P)-binding Rossmann-fold domains"/>
    <property type="match status" value="1"/>
</dbReference>
<dbReference type="PROSITE" id="PS01103">
    <property type="entry name" value="ASD"/>
    <property type="match status" value="1"/>
</dbReference>
<comment type="pathway">
    <text evidence="1">Amino-acid biosynthesis; L-methionine biosynthesis via de novo pathway; L-homoserine from L-aspartate: step 2/3.</text>
</comment>
<dbReference type="InterPro" id="IPR005676">
    <property type="entry name" value="Asp_semi-ald_DH_pep-lack"/>
</dbReference>
<keyword evidence="5" id="KW-0028">Amino-acid biosynthesis</keyword>
<evidence type="ECO:0000256" key="5">
    <source>
        <dbReference type="ARBA" id="ARBA00022605"/>
    </source>
</evidence>
<dbReference type="EMBL" id="NAJO01000080">
    <property type="protein sequence ID" value="OQN95727.1"/>
    <property type="molecule type" value="Genomic_DNA"/>
</dbReference>
<accession>A0A1V8S9Q1</accession>
<dbReference type="InterPro" id="IPR051823">
    <property type="entry name" value="ASADH-related"/>
</dbReference>
<dbReference type="OrthoDB" id="1894490at2759"/>
<dbReference type="Pfam" id="PF01118">
    <property type="entry name" value="Semialdhyde_dh"/>
    <property type="match status" value="1"/>
</dbReference>
<evidence type="ECO:0000256" key="4">
    <source>
        <dbReference type="ARBA" id="ARBA00013120"/>
    </source>
</evidence>
<protein>
    <recommendedName>
        <fullName evidence="13">Aspartate-semialdehyde dehydrogenase</fullName>
        <ecNumber evidence="4">1.2.1.11</ecNumber>
    </recommendedName>
</protein>
<evidence type="ECO:0000313" key="15">
    <source>
        <dbReference type="EMBL" id="OQN95727.1"/>
    </source>
</evidence>
<dbReference type="PROSITE" id="PS52006">
    <property type="entry name" value="GH64"/>
    <property type="match status" value="1"/>
</dbReference>
<evidence type="ECO:0000256" key="1">
    <source>
        <dbReference type="ARBA" id="ARBA00005021"/>
    </source>
</evidence>
<keyword evidence="8" id="KW-0560">Oxidoreductase</keyword>